<dbReference type="Gene3D" id="3.40.1230.10">
    <property type="entry name" value="MTH938-like"/>
    <property type="match status" value="1"/>
</dbReference>
<dbReference type="PANTHER" id="PTHR21192:SF2">
    <property type="entry name" value="NADH DEHYDROGENASE [UBIQUINONE] 1 ALPHA SUBCOMPLEX ASSEMBLY FACTOR 3"/>
    <property type="match status" value="1"/>
</dbReference>
<dbReference type="RefSeq" id="WP_139938369.1">
    <property type="nucleotide sequence ID" value="NZ_JBHSYP010000022.1"/>
</dbReference>
<sequence length="125" mass="13719">MKFEEAKSQSETSISSYGNGGFRIGENLRVEGSVLLTPQGYYPWEVTSKEQLSPESFARIVEMSDELELLIIGTGENMIFLDRNLRSYLEGHGVGVEVMATGAASRTYNVLLLEGRRVAAALIAV</sequence>
<evidence type="ECO:0008006" key="3">
    <source>
        <dbReference type="Google" id="ProtNLM"/>
    </source>
</evidence>
<dbReference type="EMBL" id="VFIY01000004">
    <property type="protein sequence ID" value="TPD63120.1"/>
    <property type="molecule type" value="Genomic_DNA"/>
</dbReference>
<evidence type="ECO:0000313" key="2">
    <source>
        <dbReference type="Proteomes" id="UP000319148"/>
    </source>
</evidence>
<reference evidence="2" key="1">
    <citation type="submission" date="2019-06" db="EMBL/GenBank/DDBJ databases">
        <title>The complete genome of Emcibacter congregatus ZYLT.</title>
        <authorList>
            <person name="Zhao Z."/>
        </authorList>
    </citation>
    <scope>NUCLEOTIDE SEQUENCE [LARGE SCALE GENOMIC DNA]</scope>
    <source>
        <strain evidence="2">MCCC 1A06723</strain>
    </source>
</reference>
<gene>
    <name evidence="1" type="ORF">FIV46_03305</name>
</gene>
<dbReference type="CDD" id="cd00248">
    <property type="entry name" value="Mth938-like"/>
    <property type="match status" value="1"/>
</dbReference>
<keyword evidence="2" id="KW-1185">Reference proteome</keyword>
<accession>A0A501PRG5</accession>
<dbReference type="SUPFAM" id="SSF64076">
    <property type="entry name" value="MTH938-like"/>
    <property type="match status" value="1"/>
</dbReference>
<dbReference type="Pfam" id="PF04430">
    <property type="entry name" value="DUF498"/>
    <property type="match status" value="1"/>
</dbReference>
<proteinExistence type="predicted"/>
<dbReference type="InterPro" id="IPR007523">
    <property type="entry name" value="NDUFAF3/AAMDC"/>
</dbReference>
<dbReference type="PANTHER" id="PTHR21192">
    <property type="entry name" value="NUCLEAR PROTEIN E3-3"/>
    <property type="match status" value="1"/>
</dbReference>
<name>A0A501PRG5_9PROT</name>
<evidence type="ECO:0000313" key="1">
    <source>
        <dbReference type="EMBL" id="TPD63120.1"/>
    </source>
</evidence>
<protein>
    <recommendedName>
        <fullName evidence="3">NADH dehydrogenase [ubiquinone] 1 alpha subcomplex assembly factor 3</fullName>
    </recommendedName>
</protein>
<comment type="caution">
    <text evidence="1">The sequence shown here is derived from an EMBL/GenBank/DDBJ whole genome shotgun (WGS) entry which is preliminary data.</text>
</comment>
<dbReference type="InterPro" id="IPR036748">
    <property type="entry name" value="MTH938-like_sf"/>
</dbReference>
<dbReference type="AlphaFoldDB" id="A0A501PRG5"/>
<dbReference type="Proteomes" id="UP000319148">
    <property type="component" value="Unassembled WGS sequence"/>
</dbReference>
<dbReference type="OrthoDB" id="7351393at2"/>
<organism evidence="1 2">
    <name type="scientific">Emcibacter nanhaiensis</name>
    <dbReference type="NCBI Taxonomy" id="1505037"/>
    <lineage>
        <taxon>Bacteria</taxon>
        <taxon>Pseudomonadati</taxon>
        <taxon>Pseudomonadota</taxon>
        <taxon>Alphaproteobacteria</taxon>
        <taxon>Emcibacterales</taxon>
        <taxon>Emcibacteraceae</taxon>
        <taxon>Emcibacter</taxon>
    </lineage>
</organism>